<dbReference type="Proteomes" id="UP000327157">
    <property type="component" value="Chromosome 8"/>
</dbReference>
<comment type="caution">
    <text evidence="1">The sequence shown here is derived from an EMBL/GenBank/DDBJ whole genome shotgun (WGS) entry which is preliminary data.</text>
</comment>
<dbReference type="GO" id="GO:0003676">
    <property type="term" value="F:nucleic acid binding"/>
    <property type="evidence" value="ECO:0007669"/>
    <property type="project" value="InterPro"/>
</dbReference>
<evidence type="ECO:0000313" key="2">
    <source>
        <dbReference type="Proteomes" id="UP000327157"/>
    </source>
</evidence>
<dbReference type="AlphaFoldDB" id="A0A5N5HT16"/>
<keyword evidence="2" id="KW-1185">Reference proteome</keyword>
<dbReference type="Gene3D" id="3.30.420.10">
    <property type="entry name" value="Ribonuclease H-like superfamily/Ribonuclease H"/>
    <property type="match status" value="1"/>
</dbReference>
<gene>
    <name evidence="1" type="ORF">D8674_034087</name>
</gene>
<reference evidence="1 2" key="3">
    <citation type="submission" date="2019-11" db="EMBL/GenBank/DDBJ databases">
        <title>A de novo genome assembly of a pear dwarfing rootstock.</title>
        <authorList>
            <person name="Wang F."/>
            <person name="Wang J."/>
            <person name="Li S."/>
            <person name="Zhang Y."/>
            <person name="Fang M."/>
            <person name="Ma L."/>
            <person name="Zhao Y."/>
            <person name="Jiang S."/>
        </authorList>
    </citation>
    <scope>NUCLEOTIDE SEQUENCE [LARGE SCALE GENOMIC DNA]</scope>
    <source>
        <strain evidence="1">S2</strain>
        <tissue evidence="1">Leaf</tissue>
    </source>
</reference>
<evidence type="ECO:0000313" key="1">
    <source>
        <dbReference type="EMBL" id="KAB2629292.1"/>
    </source>
</evidence>
<dbReference type="OrthoDB" id="1651883at2759"/>
<sequence>MNDIVEKDDKEKINTFLGDGVKQTVKKIQKFEPCVIGRRVELQELAAEKGDIKHDEIGRRRSSLSELAKAVLGEELDFVKPRNNIERDSDEFYKYAATEAFLASKIEAKLLKSSHN</sequence>
<protein>
    <submittedName>
        <fullName evidence="1">Uncharacterized protein</fullName>
    </submittedName>
</protein>
<reference evidence="2" key="2">
    <citation type="submission" date="2019-10" db="EMBL/GenBank/DDBJ databases">
        <title>A de novo genome assembly of a pear dwarfing rootstock.</title>
        <authorList>
            <person name="Wang F."/>
            <person name="Wang J."/>
            <person name="Li S."/>
            <person name="Zhang Y."/>
            <person name="Fang M."/>
            <person name="Ma L."/>
            <person name="Zhao Y."/>
            <person name="Jiang S."/>
        </authorList>
    </citation>
    <scope>NUCLEOTIDE SEQUENCE [LARGE SCALE GENOMIC DNA]</scope>
</reference>
<dbReference type="EMBL" id="SMOL01000148">
    <property type="protein sequence ID" value="KAB2629292.1"/>
    <property type="molecule type" value="Genomic_DNA"/>
</dbReference>
<organism evidence="1 2">
    <name type="scientific">Pyrus ussuriensis x Pyrus communis</name>
    <dbReference type="NCBI Taxonomy" id="2448454"/>
    <lineage>
        <taxon>Eukaryota</taxon>
        <taxon>Viridiplantae</taxon>
        <taxon>Streptophyta</taxon>
        <taxon>Embryophyta</taxon>
        <taxon>Tracheophyta</taxon>
        <taxon>Spermatophyta</taxon>
        <taxon>Magnoliopsida</taxon>
        <taxon>eudicotyledons</taxon>
        <taxon>Gunneridae</taxon>
        <taxon>Pentapetalae</taxon>
        <taxon>rosids</taxon>
        <taxon>fabids</taxon>
        <taxon>Rosales</taxon>
        <taxon>Rosaceae</taxon>
        <taxon>Amygdaloideae</taxon>
        <taxon>Maleae</taxon>
        <taxon>Pyrus</taxon>
    </lineage>
</organism>
<accession>A0A5N5HT16</accession>
<reference evidence="1 2" key="1">
    <citation type="submission" date="2019-09" db="EMBL/GenBank/DDBJ databases">
        <authorList>
            <person name="Ou C."/>
        </authorList>
    </citation>
    <scope>NUCLEOTIDE SEQUENCE [LARGE SCALE GENOMIC DNA]</scope>
    <source>
        <strain evidence="1">S2</strain>
        <tissue evidence="1">Leaf</tissue>
    </source>
</reference>
<proteinExistence type="predicted"/>
<dbReference type="InterPro" id="IPR036397">
    <property type="entry name" value="RNaseH_sf"/>
</dbReference>
<name>A0A5N5HT16_9ROSA</name>